<comment type="similarity">
    <text evidence="18">Belongs to the cytochrome P450 family.</text>
</comment>
<comment type="catalytic activity">
    <reaction evidence="12">
        <text>(2S)-sakuranetin + reduced [NADPH--hemoprotein reductase] + O2 = (2S)-7-methylcarthamidin + oxidized [NADPH--hemoprotein reductase] + H2O + H(+)</text>
        <dbReference type="Rhea" id="RHEA:73431"/>
        <dbReference type="Rhea" id="RHEA-COMP:11964"/>
        <dbReference type="Rhea" id="RHEA-COMP:11965"/>
        <dbReference type="ChEBI" id="CHEBI:15377"/>
        <dbReference type="ChEBI" id="CHEBI:15378"/>
        <dbReference type="ChEBI" id="CHEBI:15379"/>
        <dbReference type="ChEBI" id="CHEBI:28927"/>
        <dbReference type="ChEBI" id="CHEBI:57618"/>
        <dbReference type="ChEBI" id="CHEBI:58210"/>
        <dbReference type="ChEBI" id="CHEBI:192815"/>
    </reaction>
    <physiologicalReaction direction="left-to-right" evidence="12">
        <dbReference type="Rhea" id="RHEA:73432"/>
    </physiologicalReaction>
</comment>
<protein>
    <recommendedName>
        <fullName evidence="16">Flavonoid-6-hydroxylase</fullName>
    </recommendedName>
</protein>
<evidence type="ECO:0000256" key="7">
    <source>
        <dbReference type="ARBA" id="ARBA00023002"/>
    </source>
</evidence>
<comment type="pathway">
    <text evidence="11">Flavonoid metabolism.</text>
</comment>
<keyword evidence="7 18" id="KW-0560">Oxidoreductase</keyword>
<dbReference type="GeneID" id="105158220"/>
<dbReference type="InterPro" id="IPR050651">
    <property type="entry name" value="Plant_Cytochrome_P450_Monoox"/>
</dbReference>
<dbReference type="PRINTS" id="PR00463">
    <property type="entry name" value="EP450I"/>
</dbReference>
<dbReference type="RefSeq" id="XP_011073191.1">
    <property type="nucleotide sequence ID" value="XM_011074889.2"/>
</dbReference>
<comment type="catalytic activity">
    <reaction evidence="13">
        <text>genkwanin + reduced [NADPH--hemoprotein reductase] + O2 = scutellarein 7-methyl ether + oxidized [NADPH--hemoprotein reductase] + H2O</text>
        <dbReference type="Rhea" id="RHEA:73427"/>
        <dbReference type="Rhea" id="RHEA-COMP:11964"/>
        <dbReference type="Rhea" id="RHEA-COMP:11965"/>
        <dbReference type="ChEBI" id="CHEBI:15377"/>
        <dbReference type="ChEBI" id="CHEBI:15379"/>
        <dbReference type="ChEBI" id="CHEBI:57618"/>
        <dbReference type="ChEBI" id="CHEBI:58210"/>
        <dbReference type="ChEBI" id="CHEBI:192700"/>
        <dbReference type="ChEBI" id="CHEBI:192701"/>
    </reaction>
    <physiologicalReaction direction="left-to-right" evidence="13">
        <dbReference type="Rhea" id="RHEA:73428"/>
    </physiologicalReaction>
</comment>
<evidence type="ECO:0000256" key="5">
    <source>
        <dbReference type="ARBA" id="ARBA00022723"/>
    </source>
</evidence>
<evidence type="ECO:0000256" key="1">
    <source>
        <dbReference type="ARBA" id="ARBA00001971"/>
    </source>
</evidence>
<sequence>MDLILVHVGAIVSGLLSLALLYNLWRKSTRISKNVDYGSYPPQPRGAWPIIGHLHLLSGQNHIAYTLGTLADKYGPVFTLRLGMQRAVVVSSLEAIMECFTTNDKCFANRPKSSAGEHLVYAHKQFGFNNTPCCREMRNLISLELFSSSTLKSIKKLRESETITTIKKLYYETRRVRPSKVVISHWIEEMTSNIVVKMIVGKRYEDAAETREVERLRSIIREVACLSGQFVVSDVIPIPLLRWMDLQGHIKGIKRASKDLDGIIEEWIDECMKRRVMKGEEGEEQDLMDEVFSIVNDEFLIDAPTWRAIIKTFVVNIILGIFDTTSVHLIRLFSVLTNHRQVMQRAQAEIETNVGKQRWVQESDLNNLLYLQATIKETLRLYPPLPLSLPHEAAHECRVAGYLIPRGTQLFVNLWKLHRDPGFWPEPDRFLPERFLMTGHARAMEVRGQQFEFIPFGYGRRSCPGITFAMELTSFTLARLVQGFDFSALVELNEDCVAVERENPLEVLVSPRLSWQLYEQL</sequence>
<dbReference type="Proteomes" id="UP000504604">
    <property type="component" value="Linkage group LG3"/>
</dbReference>
<evidence type="ECO:0000256" key="2">
    <source>
        <dbReference type="ARBA" id="ARBA00004167"/>
    </source>
</evidence>
<dbReference type="Gramene" id="SIN_1022046.t">
    <property type="protein sequence ID" value="SIN_1022046.t"/>
    <property type="gene ID" value="SIN_1022046"/>
</dbReference>
<dbReference type="InterPro" id="IPR036396">
    <property type="entry name" value="Cyt_P450_sf"/>
</dbReference>
<dbReference type="Pfam" id="PF00067">
    <property type="entry name" value="p450"/>
    <property type="match status" value="1"/>
</dbReference>
<feature type="transmembrane region" description="Helical" evidence="19">
    <location>
        <begin position="6"/>
        <end position="25"/>
    </location>
</feature>
<proteinExistence type="inferred from homology"/>
<dbReference type="AlphaFoldDB" id="A0A6I9SRX4"/>
<comment type="subcellular location">
    <subcellularLocation>
        <location evidence="2">Membrane</location>
        <topology evidence="2">Single-pass membrane protein</topology>
    </subcellularLocation>
</comment>
<dbReference type="FunFam" id="1.10.630.10:FF:000026">
    <property type="entry name" value="Cytochrome P450 82C4"/>
    <property type="match status" value="1"/>
</dbReference>
<accession>A0A6I9SRX4</accession>
<dbReference type="GO" id="GO:0020037">
    <property type="term" value="F:heme binding"/>
    <property type="evidence" value="ECO:0007669"/>
    <property type="project" value="InterPro"/>
</dbReference>
<evidence type="ECO:0000256" key="14">
    <source>
        <dbReference type="ARBA" id="ARBA00052049"/>
    </source>
</evidence>
<dbReference type="KEGG" id="sind:105158220"/>
<evidence type="ECO:0000256" key="16">
    <source>
        <dbReference type="ARBA" id="ARBA00067499"/>
    </source>
</evidence>
<keyword evidence="9 18" id="KW-0503">Monooxygenase</keyword>
<dbReference type="PANTHER" id="PTHR47947">
    <property type="entry name" value="CYTOCHROME P450 82C3-RELATED"/>
    <property type="match status" value="1"/>
</dbReference>
<evidence type="ECO:0000256" key="12">
    <source>
        <dbReference type="ARBA" id="ARBA00050930"/>
    </source>
</evidence>
<dbReference type="PRINTS" id="PR00385">
    <property type="entry name" value="P450"/>
</dbReference>
<reference evidence="21" key="1">
    <citation type="submission" date="2025-08" db="UniProtKB">
        <authorList>
            <consortium name="RefSeq"/>
        </authorList>
    </citation>
    <scope>IDENTIFICATION</scope>
</reference>
<keyword evidence="10 19" id="KW-0472">Membrane</keyword>
<dbReference type="OrthoDB" id="1055148at2759"/>
<dbReference type="PROSITE" id="PS00086">
    <property type="entry name" value="CYTOCHROME_P450"/>
    <property type="match status" value="1"/>
</dbReference>
<evidence type="ECO:0000313" key="20">
    <source>
        <dbReference type="Proteomes" id="UP000504604"/>
    </source>
</evidence>
<evidence type="ECO:0000256" key="18">
    <source>
        <dbReference type="RuleBase" id="RU000461"/>
    </source>
</evidence>
<evidence type="ECO:0000256" key="6">
    <source>
        <dbReference type="ARBA" id="ARBA00022989"/>
    </source>
</evidence>
<evidence type="ECO:0000256" key="4">
    <source>
        <dbReference type="ARBA" id="ARBA00022692"/>
    </source>
</evidence>
<comment type="catalytic activity">
    <reaction evidence="15">
        <text>apigenin 4',7-dimethyl ether + reduced [NADPH--hemoprotein reductase] + O2 = ladanein + oxidized [NADPH--hemoprotein reductase] + H2O + H(+)</text>
        <dbReference type="Rhea" id="RHEA:73435"/>
        <dbReference type="Rhea" id="RHEA-COMP:11964"/>
        <dbReference type="Rhea" id="RHEA-COMP:11965"/>
        <dbReference type="ChEBI" id="CHEBI:2769"/>
        <dbReference type="ChEBI" id="CHEBI:15377"/>
        <dbReference type="ChEBI" id="CHEBI:15378"/>
        <dbReference type="ChEBI" id="CHEBI:15379"/>
        <dbReference type="ChEBI" id="CHEBI:57618"/>
        <dbReference type="ChEBI" id="CHEBI:58210"/>
        <dbReference type="ChEBI" id="CHEBI:192702"/>
    </reaction>
    <physiologicalReaction direction="left-to-right" evidence="15">
        <dbReference type="Rhea" id="RHEA:73436"/>
    </physiologicalReaction>
</comment>
<dbReference type="InterPro" id="IPR002401">
    <property type="entry name" value="Cyt_P450_E_grp-I"/>
</dbReference>
<dbReference type="PANTHER" id="PTHR47947:SF1">
    <property type="entry name" value="CYTOCHROME P450 82E3"/>
    <property type="match status" value="1"/>
</dbReference>
<dbReference type="InParanoid" id="A0A6I9SRX4"/>
<dbReference type="InterPro" id="IPR017972">
    <property type="entry name" value="Cyt_P450_CS"/>
</dbReference>
<evidence type="ECO:0000256" key="17">
    <source>
        <dbReference type="PIRSR" id="PIRSR602401-1"/>
    </source>
</evidence>
<name>A0A6I9SRX4_SESIN</name>
<organism evidence="20 21">
    <name type="scientific">Sesamum indicum</name>
    <name type="common">Oriental sesame</name>
    <name type="synonym">Sesamum orientale</name>
    <dbReference type="NCBI Taxonomy" id="4182"/>
    <lineage>
        <taxon>Eukaryota</taxon>
        <taxon>Viridiplantae</taxon>
        <taxon>Streptophyta</taxon>
        <taxon>Embryophyta</taxon>
        <taxon>Tracheophyta</taxon>
        <taxon>Spermatophyta</taxon>
        <taxon>Magnoliopsida</taxon>
        <taxon>eudicotyledons</taxon>
        <taxon>Gunneridae</taxon>
        <taxon>Pentapetalae</taxon>
        <taxon>asterids</taxon>
        <taxon>lamiids</taxon>
        <taxon>Lamiales</taxon>
        <taxon>Pedaliaceae</taxon>
        <taxon>Sesamum</taxon>
    </lineage>
</organism>
<evidence type="ECO:0000256" key="9">
    <source>
        <dbReference type="ARBA" id="ARBA00023033"/>
    </source>
</evidence>
<dbReference type="Gene3D" id="1.10.630.10">
    <property type="entry name" value="Cytochrome P450"/>
    <property type="match status" value="1"/>
</dbReference>
<dbReference type="GO" id="GO:0004497">
    <property type="term" value="F:monooxygenase activity"/>
    <property type="evidence" value="ECO:0007669"/>
    <property type="project" value="UniProtKB-KW"/>
</dbReference>
<evidence type="ECO:0000256" key="19">
    <source>
        <dbReference type="SAM" id="Phobius"/>
    </source>
</evidence>
<dbReference type="GO" id="GO:0016705">
    <property type="term" value="F:oxidoreductase activity, acting on paired donors, with incorporation or reduction of molecular oxygen"/>
    <property type="evidence" value="ECO:0007669"/>
    <property type="project" value="InterPro"/>
</dbReference>
<evidence type="ECO:0000313" key="21">
    <source>
        <dbReference type="RefSeq" id="XP_011073191.1"/>
    </source>
</evidence>
<gene>
    <name evidence="21" type="primary">LOC105158220</name>
</gene>
<dbReference type="GO" id="GO:0016020">
    <property type="term" value="C:membrane"/>
    <property type="evidence" value="ECO:0007669"/>
    <property type="project" value="UniProtKB-SubCell"/>
</dbReference>
<keyword evidence="4 19" id="KW-0812">Transmembrane</keyword>
<comment type="cofactor">
    <cofactor evidence="1 17">
        <name>heme</name>
        <dbReference type="ChEBI" id="CHEBI:30413"/>
    </cofactor>
</comment>
<feature type="binding site" description="axial binding residue" evidence="17">
    <location>
        <position position="463"/>
    </location>
    <ligand>
        <name>heme</name>
        <dbReference type="ChEBI" id="CHEBI:30413"/>
    </ligand>
    <ligandPart>
        <name>Fe</name>
        <dbReference type="ChEBI" id="CHEBI:18248"/>
    </ligandPart>
</feature>
<evidence type="ECO:0000256" key="10">
    <source>
        <dbReference type="ARBA" id="ARBA00023136"/>
    </source>
</evidence>
<keyword evidence="6 19" id="KW-1133">Transmembrane helix</keyword>
<keyword evidence="8 17" id="KW-0408">Iron</keyword>
<keyword evidence="5 17" id="KW-0479">Metal-binding</keyword>
<dbReference type="GO" id="GO:0005506">
    <property type="term" value="F:iron ion binding"/>
    <property type="evidence" value="ECO:0007669"/>
    <property type="project" value="InterPro"/>
</dbReference>
<evidence type="ECO:0000256" key="3">
    <source>
        <dbReference type="ARBA" id="ARBA00022617"/>
    </source>
</evidence>
<keyword evidence="3 17" id="KW-0349">Heme</keyword>
<evidence type="ECO:0000256" key="11">
    <source>
        <dbReference type="ARBA" id="ARBA00034479"/>
    </source>
</evidence>
<evidence type="ECO:0000256" key="8">
    <source>
        <dbReference type="ARBA" id="ARBA00023004"/>
    </source>
</evidence>
<keyword evidence="20" id="KW-1185">Reference proteome</keyword>
<evidence type="ECO:0000256" key="15">
    <source>
        <dbReference type="ARBA" id="ARBA00052216"/>
    </source>
</evidence>
<evidence type="ECO:0000256" key="13">
    <source>
        <dbReference type="ARBA" id="ARBA00051691"/>
    </source>
</evidence>
<comment type="catalytic activity">
    <reaction evidence="14">
        <text>(2S)-naringenin 4',7-dimethyl ether + reduced [NADPH--hemoprotein reductase] + O2 = (2S)-carthamidin-4',7-dimethyl ether + oxidized [NADPH--hemoprotein reductase] + H2O + H(+)</text>
        <dbReference type="Rhea" id="RHEA:73439"/>
        <dbReference type="Rhea" id="RHEA-COMP:11964"/>
        <dbReference type="Rhea" id="RHEA-COMP:11965"/>
        <dbReference type="ChEBI" id="CHEBI:15377"/>
        <dbReference type="ChEBI" id="CHEBI:15378"/>
        <dbReference type="ChEBI" id="CHEBI:15379"/>
        <dbReference type="ChEBI" id="CHEBI:57618"/>
        <dbReference type="ChEBI" id="CHEBI:58210"/>
        <dbReference type="ChEBI" id="CHEBI:192816"/>
        <dbReference type="ChEBI" id="CHEBI:192817"/>
    </reaction>
    <physiologicalReaction direction="left-to-right" evidence="14">
        <dbReference type="Rhea" id="RHEA:73440"/>
    </physiologicalReaction>
</comment>
<dbReference type="SUPFAM" id="SSF48264">
    <property type="entry name" value="Cytochrome P450"/>
    <property type="match status" value="1"/>
</dbReference>
<dbReference type="InterPro" id="IPR001128">
    <property type="entry name" value="Cyt_P450"/>
</dbReference>